<reference evidence="2 3" key="1">
    <citation type="journal article" date="2019" name="Int. J. Syst. Evol. Microbiol.">
        <title>The Global Catalogue of Microorganisms (GCM) 10K type strain sequencing project: providing services to taxonomists for standard genome sequencing and annotation.</title>
        <authorList>
            <consortium name="The Broad Institute Genomics Platform"/>
            <consortium name="The Broad Institute Genome Sequencing Center for Infectious Disease"/>
            <person name="Wu L."/>
            <person name="Ma J."/>
        </authorList>
    </citation>
    <scope>NUCLEOTIDE SEQUENCE [LARGE SCALE GENOMIC DNA]</scope>
    <source>
        <strain evidence="2 3">JCM 12389</strain>
    </source>
</reference>
<name>A0ABN1BB34_9BACI</name>
<gene>
    <name evidence="2" type="ORF">GCM10008986_20660</name>
</gene>
<dbReference type="EMBL" id="BAAADO010000004">
    <property type="protein sequence ID" value="GAA0494014.1"/>
    <property type="molecule type" value="Genomic_DNA"/>
</dbReference>
<evidence type="ECO:0000256" key="1">
    <source>
        <dbReference type="SAM" id="Phobius"/>
    </source>
</evidence>
<evidence type="ECO:0000313" key="3">
    <source>
        <dbReference type="Proteomes" id="UP001500880"/>
    </source>
</evidence>
<evidence type="ECO:0000313" key="2">
    <source>
        <dbReference type="EMBL" id="GAA0494014.1"/>
    </source>
</evidence>
<comment type="caution">
    <text evidence="2">The sequence shown here is derived from an EMBL/GenBank/DDBJ whole genome shotgun (WGS) entry which is preliminary data.</text>
</comment>
<keyword evidence="1" id="KW-1133">Transmembrane helix</keyword>
<keyword evidence="1" id="KW-0812">Transmembrane</keyword>
<keyword evidence="3" id="KW-1185">Reference proteome</keyword>
<organism evidence="2 3">
    <name type="scientific">Salinibacillus aidingensis</name>
    <dbReference type="NCBI Taxonomy" id="237684"/>
    <lineage>
        <taxon>Bacteria</taxon>
        <taxon>Bacillati</taxon>
        <taxon>Bacillota</taxon>
        <taxon>Bacilli</taxon>
        <taxon>Bacillales</taxon>
        <taxon>Bacillaceae</taxon>
        <taxon>Salinibacillus</taxon>
    </lineage>
</organism>
<feature type="transmembrane region" description="Helical" evidence="1">
    <location>
        <begin position="7"/>
        <end position="27"/>
    </location>
</feature>
<evidence type="ECO:0008006" key="4">
    <source>
        <dbReference type="Google" id="ProtNLM"/>
    </source>
</evidence>
<protein>
    <recommendedName>
        <fullName evidence="4">S-layer homology domain-containing protein</fullName>
    </recommendedName>
</protein>
<sequence length="180" mass="20963">MLTGRKIISISLMVSLIISLWFNVSYYQQQQQVHEWKEITYNQFVSKIYSGGQLLGFQTSWYNKERASLEIGEAAMALYQWYIYSDKTETETAPHVEEIAKYLSYVAYILVNPNGQFEGDDSESEEYVKNIANVLYKELGENGVIGDITDEKEEKIFHKLYELIPESKVEGTESRIDFFF</sequence>
<keyword evidence="1" id="KW-0472">Membrane</keyword>
<dbReference type="Proteomes" id="UP001500880">
    <property type="component" value="Unassembled WGS sequence"/>
</dbReference>
<proteinExistence type="predicted"/>
<accession>A0ABN1BB34</accession>